<keyword evidence="2" id="KW-1003">Cell membrane</keyword>
<dbReference type="Proteomes" id="UP000460290">
    <property type="component" value="Unassembled WGS sequence"/>
</dbReference>
<evidence type="ECO:0000313" key="11">
    <source>
        <dbReference type="EMBL" id="MXO83198.1"/>
    </source>
</evidence>
<protein>
    <recommendedName>
        <fullName evidence="8">Ancillary SecYEG translocon subunit</fullName>
    </recommendedName>
</protein>
<comment type="similarity">
    <text evidence="7">Belongs to the YfgM family.</text>
</comment>
<dbReference type="OrthoDB" id="7173339at2"/>
<evidence type="ECO:0000256" key="3">
    <source>
        <dbReference type="ARBA" id="ARBA00022692"/>
    </source>
</evidence>
<evidence type="ECO:0000256" key="1">
    <source>
        <dbReference type="ARBA" id="ARBA00004401"/>
    </source>
</evidence>
<feature type="transmembrane region" description="Helical" evidence="9">
    <location>
        <begin position="20"/>
        <end position="41"/>
    </location>
</feature>
<dbReference type="Gene3D" id="1.25.40.10">
    <property type="entry name" value="Tetratricopeptide repeat domain"/>
    <property type="match status" value="1"/>
</dbReference>
<evidence type="ECO:0000256" key="7">
    <source>
        <dbReference type="ARBA" id="ARBA00024197"/>
    </source>
</evidence>
<comment type="caution">
    <text evidence="11">The sequence shown here is derived from an EMBL/GenBank/DDBJ whole genome shotgun (WGS) entry which is preliminary data.</text>
</comment>
<dbReference type="AlphaFoldDB" id="A0A844Z5X7"/>
<keyword evidence="6" id="KW-0143">Chaperone</keyword>
<proteinExistence type="inferred from homology"/>
<sequence length="235" mass="24718">MREVDEAVRQDELSNFMDKYGKPLIAAIVLGLAAFAGYLYWDAQQEAAMEKDSETLISAMDQLEANNFDTANSTLEQLIAEGGGGAKAASQMLQGGIAQQQGKPAEAAERFAAIAADGDAPQTLRDLATVREVAATFDLRTPADVVARLSAIAVPENAYFGSAGEMVAIAYLEQGKRAEAGALLAQIAQADDVPESLRSRARQLAGVLGVDAIEDVDEVLEELEADGDTAAPATE</sequence>
<evidence type="ECO:0000256" key="2">
    <source>
        <dbReference type="ARBA" id="ARBA00022475"/>
    </source>
</evidence>
<keyword evidence="5 9" id="KW-0472">Membrane</keyword>
<dbReference type="PANTHER" id="PTHR38035">
    <property type="entry name" value="UPF0070 PROTEIN YFGM"/>
    <property type="match status" value="1"/>
</dbReference>
<gene>
    <name evidence="11" type="ORF">GRI35_07430</name>
</gene>
<dbReference type="EMBL" id="WTYZ01000001">
    <property type="protein sequence ID" value="MXO83198.1"/>
    <property type="molecule type" value="Genomic_DNA"/>
</dbReference>
<dbReference type="Pfam" id="PF09976">
    <property type="entry name" value="TPR_21"/>
    <property type="match status" value="1"/>
</dbReference>
<dbReference type="InterPro" id="IPR011990">
    <property type="entry name" value="TPR-like_helical_dom_sf"/>
</dbReference>
<keyword evidence="12" id="KW-1185">Reference proteome</keyword>
<comment type="subcellular location">
    <subcellularLocation>
        <location evidence="1">Cell membrane</location>
        <topology evidence="1">Single-pass type II membrane protein</topology>
    </subcellularLocation>
</comment>
<accession>A0A844Z5X7</accession>
<evidence type="ECO:0000256" key="6">
    <source>
        <dbReference type="ARBA" id="ARBA00023186"/>
    </source>
</evidence>
<evidence type="ECO:0000256" key="9">
    <source>
        <dbReference type="SAM" id="Phobius"/>
    </source>
</evidence>
<feature type="domain" description="Ancillary SecYEG translocon subunit/Cell division coordinator CpoB TPR" evidence="10">
    <location>
        <begin position="15"/>
        <end position="181"/>
    </location>
</feature>
<dbReference type="InterPro" id="IPR018704">
    <property type="entry name" value="SecYEG/CpoB_TPR"/>
</dbReference>
<organism evidence="11 12">
    <name type="scientific">Pontixanthobacter aestiaquae</name>
    <dbReference type="NCBI Taxonomy" id="1509367"/>
    <lineage>
        <taxon>Bacteria</taxon>
        <taxon>Pseudomonadati</taxon>
        <taxon>Pseudomonadota</taxon>
        <taxon>Alphaproteobacteria</taxon>
        <taxon>Sphingomonadales</taxon>
        <taxon>Erythrobacteraceae</taxon>
        <taxon>Pontixanthobacter</taxon>
    </lineage>
</organism>
<keyword evidence="4 9" id="KW-1133">Transmembrane helix</keyword>
<name>A0A844Z5X7_9SPHN</name>
<evidence type="ECO:0000259" key="10">
    <source>
        <dbReference type="Pfam" id="PF09976"/>
    </source>
</evidence>
<evidence type="ECO:0000256" key="5">
    <source>
        <dbReference type="ARBA" id="ARBA00023136"/>
    </source>
</evidence>
<evidence type="ECO:0000313" key="12">
    <source>
        <dbReference type="Proteomes" id="UP000460290"/>
    </source>
</evidence>
<dbReference type="InterPro" id="IPR026039">
    <property type="entry name" value="YfgM"/>
</dbReference>
<evidence type="ECO:0000256" key="8">
    <source>
        <dbReference type="ARBA" id="ARBA00024235"/>
    </source>
</evidence>
<dbReference type="GO" id="GO:0044877">
    <property type="term" value="F:protein-containing complex binding"/>
    <property type="evidence" value="ECO:0007669"/>
    <property type="project" value="InterPro"/>
</dbReference>
<dbReference type="GO" id="GO:0005886">
    <property type="term" value="C:plasma membrane"/>
    <property type="evidence" value="ECO:0007669"/>
    <property type="project" value="UniProtKB-SubCell"/>
</dbReference>
<reference evidence="11 12" key="1">
    <citation type="submission" date="2019-12" db="EMBL/GenBank/DDBJ databases">
        <title>Genomic-based taxomic classification of the family Erythrobacteraceae.</title>
        <authorList>
            <person name="Xu L."/>
        </authorList>
    </citation>
    <scope>NUCLEOTIDE SEQUENCE [LARGE SCALE GENOMIC DNA]</scope>
    <source>
        <strain evidence="11 12">KCTC 42006</strain>
    </source>
</reference>
<evidence type="ECO:0000256" key="4">
    <source>
        <dbReference type="ARBA" id="ARBA00022989"/>
    </source>
</evidence>
<keyword evidence="3 9" id="KW-0812">Transmembrane</keyword>
<dbReference type="PANTHER" id="PTHR38035:SF1">
    <property type="entry name" value="ANCILLARY SECYEG TRANSLOCON SUBUNIT"/>
    <property type="match status" value="1"/>
</dbReference>